<evidence type="ECO:0000313" key="2">
    <source>
        <dbReference type="Proteomes" id="UP000007819"/>
    </source>
</evidence>
<dbReference type="AlphaFoldDB" id="A0A8R2NMY6"/>
<accession>A0A8R2NMY6</accession>
<dbReference type="GeneID" id="115033266"/>
<evidence type="ECO:0000313" key="1">
    <source>
        <dbReference type="EnsemblMetazoa" id="XP_029341403.1"/>
    </source>
</evidence>
<organism evidence="1 2">
    <name type="scientific">Acyrthosiphon pisum</name>
    <name type="common">Pea aphid</name>
    <dbReference type="NCBI Taxonomy" id="7029"/>
    <lineage>
        <taxon>Eukaryota</taxon>
        <taxon>Metazoa</taxon>
        <taxon>Ecdysozoa</taxon>
        <taxon>Arthropoda</taxon>
        <taxon>Hexapoda</taxon>
        <taxon>Insecta</taxon>
        <taxon>Pterygota</taxon>
        <taxon>Neoptera</taxon>
        <taxon>Paraneoptera</taxon>
        <taxon>Hemiptera</taxon>
        <taxon>Sternorrhyncha</taxon>
        <taxon>Aphidomorpha</taxon>
        <taxon>Aphidoidea</taxon>
        <taxon>Aphididae</taxon>
        <taxon>Macrosiphini</taxon>
        <taxon>Acyrthosiphon</taxon>
    </lineage>
</organism>
<dbReference type="Proteomes" id="UP000007819">
    <property type="component" value="Chromosome X"/>
</dbReference>
<name>A0A8R2NMY6_ACYPI</name>
<dbReference type="KEGG" id="api:115033266"/>
<dbReference type="EnsemblMetazoa" id="XM_029485543.1">
    <property type="protein sequence ID" value="XP_029341403.1"/>
    <property type="gene ID" value="LOC115033266"/>
</dbReference>
<dbReference type="RefSeq" id="XP_029341403.1">
    <property type="nucleotide sequence ID" value="XM_029485543.1"/>
</dbReference>
<dbReference type="OrthoDB" id="6601568at2759"/>
<sequence>MLVNHTLKDSTKRNTKMVIFNAEYIPEYKWIMLESNSNSNSTTTKEIRDLKCKPQNNILNQCLHNNIETDFPSIFYLITLVEKMIKYNNKYYERIEKRKQQQIIELQGLTMFLEDICNDLKDF</sequence>
<keyword evidence="2" id="KW-1185">Reference proteome</keyword>
<proteinExistence type="predicted"/>
<protein>
    <submittedName>
        <fullName evidence="1">Uncharacterized protein</fullName>
    </submittedName>
</protein>
<reference evidence="2" key="1">
    <citation type="submission" date="2010-06" db="EMBL/GenBank/DDBJ databases">
        <authorList>
            <person name="Jiang H."/>
            <person name="Abraham K."/>
            <person name="Ali S."/>
            <person name="Alsbrooks S.L."/>
            <person name="Anim B.N."/>
            <person name="Anosike U.S."/>
            <person name="Attaway T."/>
            <person name="Bandaranaike D.P."/>
            <person name="Battles P.K."/>
            <person name="Bell S.N."/>
            <person name="Bell A.V."/>
            <person name="Beltran B."/>
            <person name="Bickham C."/>
            <person name="Bustamante Y."/>
            <person name="Caleb T."/>
            <person name="Canada A."/>
            <person name="Cardenas V."/>
            <person name="Carter K."/>
            <person name="Chacko J."/>
            <person name="Chandrabose M.N."/>
            <person name="Chavez D."/>
            <person name="Chavez A."/>
            <person name="Chen L."/>
            <person name="Chu H.-S."/>
            <person name="Claassen K.J."/>
            <person name="Cockrell R."/>
            <person name="Collins M."/>
            <person name="Cooper J.A."/>
            <person name="Cree A."/>
            <person name="Curry S.M."/>
            <person name="Da Y."/>
            <person name="Dao M.D."/>
            <person name="Das B."/>
            <person name="Davila M.-L."/>
            <person name="Davy-Carroll L."/>
            <person name="Denson S."/>
            <person name="Dinh H."/>
            <person name="Ebong V.E."/>
            <person name="Edwards J.R."/>
            <person name="Egan A."/>
            <person name="El-Daye J."/>
            <person name="Escobedo L."/>
            <person name="Fernandez S."/>
            <person name="Fernando P.R."/>
            <person name="Flagg N."/>
            <person name="Forbes L.D."/>
            <person name="Fowler R.G."/>
            <person name="Fu Q."/>
            <person name="Gabisi R.A."/>
            <person name="Ganer J."/>
            <person name="Garbino Pronczuk A."/>
            <person name="Garcia R.M."/>
            <person name="Garner T."/>
            <person name="Garrett T.E."/>
            <person name="Gonzalez D.A."/>
            <person name="Hamid H."/>
            <person name="Hawkins E.S."/>
            <person name="Hirani K."/>
            <person name="Hogues M.E."/>
            <person name="Hollins B."/>
            <person name="Hsiao C.-H."/>
            <person name="Jabil R."/>
            <person name="James M.L."/>
            <person name="Jhangiani S.N."/>
            <person name="Johnson B."/>
            <person name="Johnson Q."/>
            <person name="Joshi V."/>
            <person name="Kalu J.B."/>
            <person name="Kam C."/>
            <person name="Kashfia A."/>
            <person name="Keebler J."/>
            <person name="Kisamo H."/>
            <person name="Kovar C.L."/>
            <person name="Lago L.A."/>
            <person name="Lai C.-Y."/>
            <person name="Laidlaw J."/>
            <person name="Lara F."/>
            <person name="Le T.-K."/>
            <person name="Lee S.L."/>
            <person name="Legall F.H."/>
            <person name="Lemon S.J."/>
            <person name="Lewis L.R."/>
            <person name="Li B."/>
            <person name="Liu Y."/>
            <person name="Liu Y.-S."/>
            <person name="Lopez J."/>
            <person name="Lozado R.J."/>
            <person name="Lu J."/>
            <person name="Madu R.C."/>
            <person name="Maheshwari M."/>
            <person name="Maheshwari R."/>
            <person name="Malloy K."/>
            <person name="Martinez E."/>
            <person name="Mathew T."/>
            <person name="Mercado I.C."/>
            <person name="Mercado C."/>
            <person name="Meyer B."/>
            <person name="Montgomery K."/>
            <person name="Morgan M.B."/>
            <person name="Munidasa M."/>
            <person name="Nazareth L.V."/>
            <person name="Nelson J."/>
            <person name="Ng B.M."/>
            <person name="Nguyen N.B."/>
            <person name="Nguyen P.Q."/>
            <person name="Nguyen T."/>
            <person name="Obregon M."/>
            <person name="Okwuonu G.O."/>
            <person name="Onwere C.G."/>
            <person name="Orozco G."/>
            <person name="Parra A."/>
            <person name="Patel S."/>
            <person name="Patil S."/>
            <person name="Perez A."/>
            <person name="Perez Y."/>
            <person name="Pham C."/>
            <person name="Primus E.L."/>
            <person name="Pu L.-L."/>
            <person name="Puazo M."/>
            <person name="Qin X."/>
            <person name="Quiroz J.B."/>
            <person name="Reese J."/>
            <person name="Richards S."/>
            <person name="Rives C.M."/>
            <person name="Robberts R."/>
            <person name="Ruiz S.J."/>
            <person name="Ruiz M.J."/>
            <person name="Santibanez J."/>
            <person name="Schneider B.W."/>
            <person name="Sisson I."/>
            <person name="Smith M."/>
            <person name="Sodergren E."/>
            <person name="Song X.-Z."/>
            <person name="Song B.B."/>
            <person name="Summersgill H."/>
            <person name="Thelus R."/>
            <person name="Thornton R.D."/>
            <person name="Trejos Z.Y."/>
            <person name="Usmani K."/>
            <person name="Vattathil S."/>
            <person name="Villasana D."/>
            <person name="Walker D.L."/>
            <person name="Wang S."/>
            <person name="Wang K."/>
            <person name="White C.S."/>
            <person name="Williams A.C."/>
            <person name="Williamson J."/>
            <person name="Wilson K."/>
            <person name="Woghiren I.O."/>
            <person name="Woodworth J.R."/>
            <person name="Worley K.C."/>
            <person name="Wright R.A."/>
            <person name="Wu W."/>
            <person name="Young L."/>
            <person name="Zhang L."/>
            <person name="Zhang J."/>
            <person name="Zhu Y."/>
            <person name="Muzny D.M."/>
            <person name="Weinstock G."/>
            <person name="Gibbs R.A."/>
        </authorList>
    </citation>
    <scope>NUCLEOTIDE SEQUENCE [LARGE SCALE GENOMIC DNA]</scope>
    <source>
        <strain evidence="2">LSR1</strain>
    </source>
</reference>
<reference evidence="1" key="2">
    <citation type="submission" date="2022-06" db="UniProtKB">
        <authorList>
            <consortium name="EnsemblMetazoa"/>
        </authorList>
    </citation>
    <scope>IDENTIFICATION</scope>
</reference>